<comment type="subcellular location">
    <subcellularLocation>
        <location evidence="5">Cytoplasm</location>
    </subcellularLocation>
</comment>
<dbReference type="InterPro" id="IPR003749">
    <property type="entry name" value="ThiS/MoaD-like"/>
</dbReference>
<evidence type="ECO:0000256" key="1">
    <source>
        <dbReference type="ARBA" id="ARBA00022490"/>
    </source>
</evidence>
<dbReference type="Pfam" id="PF02597">
    <property type="entry name" value="ThiS"/>
    <property type="match status" value="1"/>
</dbReference>
<comment type="similarity">
    <text evidence="5">Belongs to the MoaD family. MOCS2A subfamily.</text>
</comment>
<dbReference type="GO" id="GO:1990133">
    <property type="term" value="C:molybdopterin adenylyltransferase complex"/>
    <property type="evidence" value="ECO:0007669"/>
    <property type="project" value="TreeGrafter"/>
</dbReference>
<organism evidence="6 7">
    <name type="scientific">Patellaria atrata CBS 101060</name>
    <dbReference type="NCBI Taxonomy" id="1346257"/>
    <lineage>
        <taxon>Eukaryota</taxon>
        <taxon>Fungi</taxon>
        <taxon>Dikarya</taxon>
        <taxon>Ascomycota</taxon>
        <taxon>Pezizomycotina</taxon>
        <taxon>Dothideomycetes</taxon>
        <taxon>Dothideomycetes incertae sedis</taxon>
        <taxon>Patellariales</taxon>
        <taxon>Patellariaceae</taxon>
        <taxon>Patellaria</taxon>
    </lineage>
</organism>
<evidence type="ECO:0000256" key="5">
    <source>
        <dbReference type="HAMAP-Rule" id="MF_03051"/>
    </source>
</evidence>
<evidence type="ECO:0000256" key="2">
    <source>
        <dbReference type="ARBA" id="ARBA00022553"/>
    </source>
</evidence>
<dbReference type="HAMAP" id="MF_03051">
    <property type="entry name" value="MOCS2A"/>
    <property type="match status" value="1"/>
</dbReference>
<keyword evidence="7" id="KW-1185">Reference proteome</keyword>
<dbReference type="OrthoDB" id="5595860at2759"/>
<evidence type="ECO:0000256" key="3">
    <source>
        <dbReference type="ARBA" id="ARBA00022741"/>
    </source>
</evidence>
<proteinExistence type="inferred from homology"/>
<comment type="pathway">
    <text evidence="5">Cofactor biosynthesis; molybdopterin biosynthesis.</text>
</comment>
<evidence type="ECO:0000313" key="6">
    <source>
        <dbReference type="EMBL" id="KAF2840909.1"/>
    </source>
</evidence>
<dbReference type="PANTHER" id="PTHR33359">
    <property type="entry name" value="MOLYBDOPTERIN SYNTHASE SULFUR CARRIER SUBUNIT"/>
    <property type="match status" value="1"/>
</dbReference>
<dbReference type="EMBL" id="MU006092">
    <property type="protein sequence ID" value="KAF2840909.1"/>
    <property type="molecule type" value="Genomic_DNA"/>
</dbReference>
<accession>A0A9P4SEE9</accession>
<keyword evidence="2 5" id="KW-0597">Phosphoprotein</keyword>
<keyword evidence="1 5" id="KW-0963">Cytoplasm</keyword>
<evidence type="ECO:0000256" key="4">
    <source>
        <dbReference type="ARBA" id="ARBA00023150"/>
    </source>
</evidence>
<keyword evidence="3 5" id="KW-0547">Nucleotide-binding</keyword>
<dbReference type="Gene3D" id="3.10.20.30">
    <property type="match status" value="1"/>
</dbReference>
<dbReference type="GO" id="GO:0000166">
    <property type="term" value="F:nucleotide binding"/>
    <property type="evidence" value="ECO:0007669"/>
    <property type="project" value="UniProtKB-KW"/>
</dbReference>
<dbReference type="GO" id="GO:0006777">
    <property type="term" value="P:Mo-molybdopterin cofactor biosynthetic process"/>
    <property type="evidence" value="ECO:0007669"/>
    <property type="project" value="UniProtKB-UniRule"/>
</dbReference>
<protein>
    <recommendedName>
        <fullName evidence="5">Molybdopterin synthase sulfur carrier subunit</fullName>
    </recommendedName>
    <alternativeName>
        <fullName evidence="5">Common component for nitrate reductase and xanthine dehydrogenase protein G</fullName>
    </alternativeName>
    <alternativeName>
        <fullName evidence="5">Molybdenum cofactor synthesis protein 2 small subunit</fullName>
    </alternativeName>
    <alternativeName>
        <fullName evidence="5">Molybdenum cofactor synthesis protein 2A</fullName>
    </alternativeName>
    <alternativeName>
        <fullName evidence="5">Sulfur carrier protein MOCS2A</fullName>
        <shortName evidence="5">MOCS2A</shortName>
    </alternativeName>
</protein>
<dbReference type="PANTHER" id="PTHR33359:SF1">
    <property type="entry name" value="MOLYBDOPTERIN SYNTHASE SULFUR CARRIER SUBUNIT"/>
    <property type="match status" value="1"/>
</dbReference>
<dbReference type="GO" id="GO:0030366">
    <property type="term" value="F:molybdopterin synthase activity"/>
    <property type="evidence" value="ECO:0007669"/>
    <property type="project" value="UniProtKB-UniRule"/>
</dbReference>
<evidence type="ECO:0000313" key="7">
    <source>
        <dbReference type="Proteomes" id="UP000799429"/>
    </source>
</evidence>
<feature type="modified residue" description="1-thioglycine; alternate" evidence="5">
    <location>
        <position position="100"/>
    </location>
</feature>
<dbReference type="AlphaFoldDB" id="A0A9P4SEE9"/>
<dbReference type="InterPro" id="IPR012675">
    <property type="entry name" value="Beta-grasp_dom_sf"/>
</dbReference>
<comment type="caution">
    <text evidence="6">The sequence shown here is derived from an EMBL/GenBank/DDBJ whole genome shotgun (WGS) entry which is preliminary data.</text>
</comment>
<comment type="subunit">
    <text evidence="5">Heterotetramer; composed of 2 small (MOCS2A) and 2 large (MOCS2B) subunits.</text>
</comment>
<gene>
    <name evidence="5" type="primary">cnxG</name>
    <name evidence="6" type="ORF">M501DRAFT_930390</name>
</gene>
<feature type="modified residue" description="Glycyl adenylate; alternate" evidence="5">
    <location>
        <position position="100"/>
    </location>
</feature>
<comment type="PTM">
    <text evidence="5">C-terminal thiocarboxylation occurs in 2 steps, it is first acyl-adenylated (-COAMP) via the hesA/moeB/thiF part of UBA4, then thiocarboxylated (-COSH) via the rhodanese domain of UBA4.</text>
</comment>
<dbReference type="Proteomes" id="UP000799429">
    <property type="component" value="Unassembled WGS sequence"/>
</dbReference>
<reference evidence="6" key="1">
    <citation type="journal article" date="2020" name="Stud. Mycol.">
        <title>101 Dothideomycetes genomes: a test case for predicting lifestyles and emergence of pathogens.</title>
        <authorList>
            <person name="Haridas S."/>
            <person name="Albert R."/>
            <person name="Binder M."/>
            <person name="Bloem J."/>
            <person name="Labutti K."/>
            <person name="Salamov A."/>
            <person name="Andreopoulos B."/>
            <person name="Baker S."/>
            <person name="Barry K."/>
            <person name="Bills G."/>
            <person name="Bluhm B."/>
            <person name="Cannon C."/>
            <person name="Castanera R."/>
            <person name="Culley D."/>
            <person name="Daum C."/>
            <person name="Ezra D."/>
            <person name="Gonzalez J."/>
            <person name="Henrissat B."/>
            <person name="Kuo A."/>
            <person name="Liang C."/>
            <person name="Lipzen A."/>
            <person name="Lutzoni F."/>
            <person name="Magnuson J."/>
            <person name="Mondo S."/>
            <person name="Nolan M."/>
            <person name="Ohm R."/>
            <person name="Pangilinan J."/>
            <person name="Park H.-J."/>
            <person name="Ramirez L."/>
            <person name="Alfaro M."/>
            <person name="Sun H."/>
            <person name="Tritt A."/>
            <person name="Yoshinaga Y."/>
            <person name="Zwiers L.-H."/>
            <person name="Turgeon B."/>
            <person name="Goodwin S."/>
            <person name="Spatafora J."/>
            <person name="Crous P."/>
            <person name="Grigoriev I."/>
        </authorList>
    </citation>
    <scope>NUCLEOTIDE SEQUENCE</scope>
    <source>
        <strain evidence="6">CBS 101060</strain>
    </source>
</reference>
<name>A0A9P4SEE9_9PEZI</name>
<sequence>MSTLNPTPTFKILYFASCATFTRLPFESLPAPLSLRDLFPTLEKRYPGMTKRVLESCAVTVNLEYVDLEDEEVTGKGTDGEGMVIKEGDEVALIPPVSSG</sequence>
<dbReference type="CDD" id="cd00754">
    <property type="entry name" value="Ubl_MoaD"/>
    <property type="match status" value="1"/>
</dbReference>
<dbReference type="SUPFAM" id="SSF54285">
    <property type="entry name" value="MoaD/ThiS"/>
    <property type="match status" value="1"/>
</dbReference>
<comment type="function">
    <text evidence="5">Acts as a sulfur carrier required for molybdopterin biosynthesis. Component of the molybdopterin synthase complex that catalyzes the conversion of precursor Z into molybdopterin by mediating the incorporation of 2 sulfur atoms into precursor Z to generate a dithiolene group. In the complex, serves as sulfur donor by being thiocarboxylated (-COSH) at its C-terminus by UBA4. After interaction with MOCS2B, the sulfur is then transferred to precursor Z to form molybdopterin.</text>
</comment>
<dbReference type="GO" id="GO:1990140">
    <property type="term" value="C:molybdopterin synthase complex"/>
    <property type="evidence" value="ECO:0007669"/>
    <property type="project" value="UniProtKB-UniRule"/>
</dbReference>
<dbReference type="InterPro" id="IPR044672">
    <property type="entry name" value="MOCS2A"/>
</dbReference>
<dbReference type="InterPro" id="IPR016155">
    <property type="entry name" value="Mopterin_synth/thiamin_S_b"/>
</dbReference>
<dbReference type="InterPro" id="IPR028887">
    <property type="entry name" value="MOCS2A_euk"/>
</dbReference>
<keyword evidence="4 5" id="KW-0501">Molybdenum cofactor biosynthesis</keyword>